<evidence type="ECO:0000313" key="14">
    <source>
        <dbReference type="EMBL" id="RWS10119.1"/>
    </source>
</evidence>
<keyword evidence="8" id="KW-0460">Magnesium</keyword>
<dbReference type="InterPro" id="IPR011009">
    <property type="entry name" value="Kinase-like_dom_sf"/>
</dbReference>
<evidence type="ECO:0000256" key="9">
    <source>
        <dbReference type="ARBA" id="ARBA00022871"/>
    </source>
</evidence>
<dbReference type="PANTHER" id="PTHR24346">
    <property type="entry name" value="MAP/MICROTUBULE AFFINITY-REGULATING KINASE"/>
    <property type="match status" value="1"/>
</dbReference>
<keyword evidence="7 10" id="KW-0067">ATP-binding</keyword>
<evidence type="ECO:0000256" key="3">
    <source>
        <dbReference type="ARBA" id="ARBA00022553"/>
    </source>
</evidence>
<keyword evidence="4" id="KW-0479">Metal-binding</keyword>
<evidence type="ECO:0000259" key="12">
    <source>
        <dbReference type="PROSITE" id="PS50011"/>
    </source>
</evidence>
<dbReference type="GO" id="GO:0035556">
    <property type="term" value="P:intracellular signal transduction"/>
    <property type="evidence" value="ECO:0007669"/>
    <property type="project" value="TreeGrafter"/>
</dbReference>
<feature type="domain" description="Protein kinase" evidence="12">
    <location>
        <begin position="36"/>
        <end position="295"/>
    </location>
</feature>
<dbReference type="GO" id="GO:0005524">
    <property type="term" value="F:ATP binding"/>
    <property type="evidence" value="ECO:0007669"/>
    <property type="project" value="UniProtKB-UniRule"/>
</dbReference>
<keyword evidence="14" id="KW-0418">Kinase</keyword>
<dbReference type="PANTHER" id="PTHR24346:SF102">
    <property type="entry name" value="TESTIS-SPECIFIC SERINE_THREONINE-PROTEIN KINASE 1"/>
    <property type="match status" value="1"/>
</dbReference>
<protein>
    <submittedName>
        <fullName evidence="14">Testis-specific serine/threonine-protein kinase 1-like protein</fullName>
    </submittedName>
</protein>
<evidence type="ECO:0000256" key="10">
    <source>
        <dbReference type="PROSITE-ProRule" id="PRU10141"/>
    </source>
</evidence>
<name>A0A3S3P8F8_9ACAR</name>
<dbReference type="EMBL" id="NCKU01002219">
    <property type="protein sequence ID" value="RWS10119.1"/>
    <property type="molecule type" value="Genomic_DNA"/>
</dbReference>
<keyword evidence="5 10" id="KW-0547">Nucleotide-binding</keyword>
<keyword evidence="3" id="KW-0597">Phosphoprotein</keyword>
<sequence>MRQKQEELRKKIEQRQQAENEEWEPSAIKEKGYVLVGEGILLGRGTFSEVYQMRRGTTDVAAKVIELENVDESYKEKFLPRQLNIIEQIDSKHKNIIAILDVFKTSKRVFIMMEYAAKGSIFEYINDNGPVGESQAKKWLVDICKGLNYMHTNDIAHRNIRTENLLLDVRLNVKLGGFSFTRLCIDPYKGKAVYSATNCGAAPYYAPEIIKGERYDPKAADTWSTCVVLFIVTNKKYPFDYRDYTVLMTQQQQQAWKNKLKVKLSEKLINLMSKMFDCNFKTRIKIRQILDDPCLDGIEGNKLRDRDEVADIREALKKAFISEGVESPTPSTFV</sequence>
<reference evidence="14" key="2">
    <citation type="submission" date="2018-11" db="EMBL/GenBank/DDBJ databases">
        <title>Trombidioid mite genomics.</title>
        <authorList>
            <person name="Dong X."/>
        </authorList>
    </citation>
    <scope>NUCLEOTIDE SEQUENCE</scope>
    <source>
        <strain evidence="14">UoL-WK</strain>
    </source>
</reference>
<evidence type="ECO:0000256" key="8">
    <source>
        <dbReference type="ARBA" id="ARBA00022842"/>
    </source>
</evidence>
<reference evidence="14 15" key="1">
    <citation type="journal article" date="2018" name="Gigascience">
        <title>Genomes of trombidid mites reveal novel predicted allergens and laterally-transferred genes associated with secondary metabolism.</title>
        <authorList>
            <person name="Dong X."/>
            <person name="Chaisiri K."/>
            <person name="Xia D."/>
            <person name="Armstrong S.D."/>
            <person name="Fang Y."/>
            <person name="Donnelly M.J."/>
            <person name="Kadowaki T."/>
            <person name="McGarry J.W."/>
            <person name="Darby A.C."/>
            <person name="Makepeace B.L."/>
        </authorList>
    </citation>
    <scope>NUCLEOTIDE SEQUENCE [LARGE SCALE GENOMIC DNA]</scope>
    <source>
        <strain evidence="14">UoL-WK</strain>
    </source>
</reference>
<keyword evidence="14" id="KW-0808">Transferase</keyword>
<evidence type="ECO:0000256" key="1">
    <source>
        <dbReference type="ARBA" id="ARBA00001946"/>
    </source>
</evidence>
<dbReference type="Pfam" id="PF00069">
    <property type="entry name" value="Pkinase"/>
    <property type="match status" value="1"/>
</dbReference>
<feature type="binding site" evidence="10">
    <location>
        <position position="63"/>
    </location>
    <ligand>
        <name>ATP</name>
        <dbReference type="ChEBI" id="CHEBI:30616"/>
    </ligand>
</feature>
<dbReference type="InterPro" id="IPR000719">
    <property type="entry name" value="Prot_kinase_dom"/>
</dbReference>
<dbReference type="GO" id="GO:0030154">
    <property type="term" value="P:cell differentiation"/>
    <property type="evidence" value="ECO:0007669"/>
    <property type="project" value="UniProtKB-KW"/>
</dbReference>
<dbReference type="GO" id="GO:0005737">
    <property type="term" value="C:cytoplasm"/>
    <property type="evidence" value="ECO:0007669"/>
    <property type="project" value="TreeGrafter"/>
</dbReference>
<feature type="region of interest" description="Disordered" evidence="11">
    <location>
        <begin position="1"/>
        <end position="23"/>
    </location>
</feature>
<dbReference type="AlphaFoldDB" id="A0A3S3P8F8"/>
<dbReference type="Proteomes" id="UP000285301">
    <property type="component" value="Unassembled WGS sequence"/>
</dbReference>
<evidence type="ECO:0000256" key="5">
    <source>
        <dbReference type="ARBA" id="ARBA00022741"/>
    </source>
</evidence>
<accession>A0A3S3P8F8</accession>
<dbReference type="PROSITE" id="PS50011">
    <property type="entry name" value="PROTEIN_KINASE_DOM"/>
    <property type="match status" value="1"/>
</dbReference>
<evidence type="ECO:0000313" key="15">
    <source>
        <dbReference type="Proteomes" id="UP000285301"/>
    </source>
</evidence>
<keyword evidence="9" id="KW-0744">Spermatogenesis</keyword>
<evidence type="ECO:0000256" key="11">
    <source>
        <dbReference type="SAM" id="MobiDB-lite"/>
    </source>
</evidence>
<evidence type="ECO:0000256" key="2">
    <source>
        <dbReference type="ARBA" id="ARBA00022473"/>
    </source>
</evidence>
<dbReference type="GO" id="GO:0046872">
    <property type="term" value="F:metal ion binding"/>
    <property type="evidence" value="ECO:0007669"/>
    <property type="project" value="UniProtKB-KW"/>
</dbReference>
<evidence type="ECO:0000313" key="13">
    <source>
        <dbReference type="EMBL" id="RWS09441.1"/>
    </source>
</evidence>
<evidence type="ECO:0000256" key="6">
    <source>
        <dbReference type="ARBA" id="ARBA00022782"/>
    </source>
</evidence>
<keyword evidence="2" id="KW-0217">Developmental protein</keyword>
<comment type="cofactor">
    <cofactor evidence="1">
        <name>Mg(2+)</name>
        <dbReference type="ChEBI" id="CHEBI:18420"/>
    </cofactor>
</comment>
<dbReference type="EMBL" id="NCKU01002503">
    <property type="protein sequence ID" value="RWS09441.1"/>
    <property type="molecule type" value="Genomic_DNA"/>
</dbReference>
<dbReference type="GO" id="GO:0050321">
    <property type="term" value="F:tau-protein kinase activity"/>
    <property type="evidence" value="ECO:0007669"/>
    <property type="project" value="TreeGrafter"/>
</dbReference>
<dbReference type="GO" id="GO:0000226">
    <property type="term" value="P:microtubule cytoskeleton organization"/>
    <property type="evidence" value="ECO:0007669"/>
    <property type="project" value="TreeGrafter"/>
</dbReference>
<evidence type="ECO:0000256" key="4">
    <source>
        <dbReference type="ARBA" id="ARBA00022723"/>
    </source>
</evidence>
<proteinExistence type="predicted"/>
<keyword evidence="15" id="KW-1185">Reference proteome</keyword>
<dbReference type="SUPFAM" id="SSF56112">
    <property type="entry name" value="Protein kinase-like (PK-like)"/>
    <property type="match status" value="1"/>
</dbReference>
<dbReference type="PROSITE" id="PS00107">
    <property type="entry name" value="PROTEIN_KINASE_ATP"/>
    <property type="match status" value="1"/>
</dbReference>
<dbReference type="InterPro" id="IPR017441">
    <property type="entry name" value="Protein_kinase_ATP_BS"/>
</dbReference>
<gene>
    <name evidence="13" type="ORF">B4U79_07729</name>
    <name evidence="14" type="ORF">B4U79_09243</name>
</gene>
<dbReference type="Gene3D" id="1.10.510.10">
    <property type="entry name" value="Transferase(Phosphotransferase) domain 1"/>
    <property type="match status" value="1"/>
</dbReference>
<dbReference type="OrthoDB" id="6423824at2759"/>
<keyword evidence="6" id="KW-0221">Differentiation</keyword>
<comment type="caution">
    <text evidence="14">The sequence shown here is derived from an EMBL/GenBank/DDBJ whole genome shotgun (WGS) entry which is preliminary data.</text>
</comment>
<feature type="compositionally biased region" description="Basic and acidic residues" evidence="11">
    <location>
        <begin position="1"/>
        <end position="18"/>
    </location>
</feature>
<evidence type="ECO:0000256" key="7">
    <source>
        <dbReference type="ARBA" id="ARBA00022840"/>
    </source>
</evidence>
<dbReference type="STRING" id="1965070.A0A3S3P8F8"/>
<organism evidence="14 15">
    <name type="scientific">Dinothrombium tinctorium</name>
    <dbReference type="NCBI Taxonomy" id="1965070"/>
    <lineage>
        <taxon>Eukaryota</taxon>
        <taxon>Metazoa</taxon>
        <taxon>Ecdysozoa</taxon>
        <taxon>Arthropoda</taxon>
        <taxon>Chelicerata</taxon>
        <taxon>Arachnida</taxon>
        <taxon>Acari</taxon>
        <taxon>Acariformes</taxon>
        <taxon>Trombidiformes</taxon>
        <taxon>Prostigmata</taxon>
        <taxon>Anystina</taxon>
        <taxon>Parasitengona</taxon>
        <taxon>Trombidioidea</taxon>
        <taxon>Trombidiidae</taxon>
        <taxon>Dinothrombium</taxon>
    </lineage>
</organism>
<dbReference type="GO" id="GO:0007283">
    <property type="term" value="P:spermatogenesis"/>
    <property type="evidence" value="ECO:0007669"/>
    <property type="project" value="UniProtKB-KW"/>
</dbReference>